<organism evidence="3 4">
    <name type="scientific">Adineta steineri</name>
    <dbReference type="NCBI Taxonomy" id="433720"/>
    <lineage>
        <taxon>Eukaryota</taxon>
        <taxon>Metazoa</taxon>
        <taxon>Spiralia</taxon>
        <taxon>Gnathifera</taxon>
        <taxon>Rotifera</taxon>
        <taxon>Eurotatoria</taxon>
        <taxon>Bdelloidea</taxon>
        <taxon>Adinetida</taxon>
        <taxon>Adinetidae</taxon>
        <taxon>Adineta</taxon>
    </lineage>
</organism>
<feature type="transmembrane region" description="Helical" evidence="2">
    <location>
        <begin position="56"/>
        <end position="78"/>
    </location>
</feature>
<feature type="non-terminal residue" evidence="3">
    <location>
        <position position="107"/>
    </location>
</feature>
<dbReference type="GO" id="GO:0022857">
    <property type="term" value="F:transmembrane transporter activity"/>
    <property type="evidence" value="ECO:0007669"/>
    <property type="project" value="InterPro"/>
</dbReference>
<feature type="region of interest" description="Disordered" evidence="1">
    <location>
        <begin position="88"/>
        <end position="107"/>
    </location>
</feature>
<feature type="compositionally biased region" description="Low complexity" evidence="1">
    <location>
        <begin position="95"/>
        <end position="107"/>
    </location>
</feature>
<proteinExistence type="predicted"/>
<keyword evidence="2" id="KW-1133">Transmembrane helix</keyword>
<dbReference type="EMBL" id="CAJNOG010003221">
    <property type="protein sequence ID" value="CAF1527798.1"/>
    <property type="molecule type" value="Genomic_DNA"/>
</dbReference>
<comment type="caution">
    <text evidence="3">The sequence shown here is derived from an EMBL/GenBank/DDBJ whole genome shotgun (WGS) entry which is preliminary data.</text>
</comment>
<dbReference type="Proteomes" id="UP000663845">
    <property type="component" value="Unassembled WGS sequence"/>
</dbReference>
<dbReference type="SUPFAM" id="SSF103473">
    <property type="entry name" value="MFS general substrate transporter"/>
    <property type="match status" value="1"/>
</dbReference>
<feature type="transmembrane region" description="Helical" evidence="2">
    <location>
        <begin position="12"/>
        <end position="36"/>
    </location>
</feature>
<evidence type="ECO:0000256" key="2">
    <source>
        <dbReference type="SAM" id="Phobius"/>
    </source>
</evidence>
<name>A0A815VDV7_9BILA</name>
<keyword evidence="2" id="KW-0812">Transmembrane</keyword>
<accession>A0A815VDV7</accession>
<evidence type="ECO:0000313" key="3">
    <source>
        <dbReference type="EMBL" id="CAF1527798.1"/>
    </source>
</evidence>
<reference evidence="3" key="1">
    <citation type="submission" date="2021-02" db="EMBL/GenBank/DDBJ databases">
        <authorList>
            <person name="Nowell W R."/>
        </authorList>
    </citation>
    <scope>NUCLEOTIDE SEQUENCE</scope>
</reference>
<dbReference type="InterPro" id="IPR011701">
    <property type="entry name" value="MFS"/>
</dbReference>
<gene>
    <name evidence="3" type="ORF">JYZ213_LOCUS44954</name>
</gene>
<sequence>LSISANYALTSIILANLYGLELLTSAYGLILLGQGLSSLFGPILGGWIAEHYGYKASLIIAGIFMGMSGFVTLLIPIIRRIIRYRKDSSEEKTTETITTTIRSDSFG</sequence>
<dbReference type="Gene3D" id="1.20.1250.20">
    <property type="entry name" value="MFS general substrate transporter like domains"/>
    <property type="match status" value="1"/>
</dbReference>
<evidence type="ECO:0000313" key="4">
    <source>
        <dbReference type="Proteomes" id="UP000663845"/>
    </source>
</evidence>
<dbReference type="Pfam" id="PF07690">
    <property type="entry name" value="MFS_1"/>
    <property type="match status" value="1"/>
</dbReference>
<dbReference type="AlphaFoldDB" id="A0A815VDV7"/>
<evidence type="ECO:0000256" key="1">
    <source>
        <dbReference type="SAM" id="MobiDB-lite"/>
    </source>
</evidence>
<evidence type="ECO:0008006" key="5">
    <source>
        <dbReference type="Google" id="ProtNLM"/>
    </source>
</evidence>
<protein>
    <recommendedName>
        <fullName evidence="5">MFS transporter</fullName>
    </recommendedName>
</protein>
<dbReference type="InterPro" id="IPR036259">
    <property type="entry name" value="MFS_trans_sf"/>
</dbReference>
<keyword evidence="2" id="KW-0472">Membrane</keyword>